<dbReference type="Pfam" id="PF00732">
    <property type="entry name" value="GMC_oxred_N"/>
    <property type="match status" value="1"/>
</dbReference>
<keyword evidence="3 5" id="KW-0285">Flavoprotein</keyword>
<protein>
    <submittedName>
        <fullName evidence="9 10">Glucose dehydrogenase [FAD, quinone]-like</fullName>
    </submittedName>
</protein>
<dbReference type="PANTHER" id="PTHR11552">
    <property type="entry name" value="GLUCOSE-METHANOL-CHOLINE GMC OXIDOREDUCTASE"/>
    <property type="match status" value="1"/>
</dbReference>
<dbReference type="SUPFAM" id="SSF51905">
    <property type="entry name" value="FAD/NAD(P)-binding domain"/>
    <property type="match status" value="1"/>
</dbReference>
<evidence type="ECO:0000256" key="3">
    <source>
        <dbReference type="ARBA" id="ARBA00022630"/>
    </source>
</evidence>
<dbReference type="InterPro" id="IPR007867">
    <property type="entry name" value="GMC_OxRtase_C"/>
</dbReference>
<name>A0ABM1N047_NICVS</name>
<dbReference type="RefSeq" id="XP_017780197.1">
    <property type="nucleotide sequence ID" value="XM_017924708.1"/>
</dbReference>
<reference evidence="9 10" key="1">
    <citation type="submission" date="2025-05" db="UniProtKB">
        <authorList>
            <consortium name="RefSeq"/>
        </authorList>
    </citation>
    <scope>IDENTIFICATION</scope>
    <source>
        <tissue evidence="9 10">Whole Larva</tissue>
    </source>
</reference>
<accession>A0ABM1N047</accession>
<dbReference type="SUPFAM" id="SSF54373">
    <property type="entry name" value="FAD-linked reductases, C-terminal domain"/>
    <property type="match status" value="1"/>
</dbReference>
<evidence type="ECO:0000313" key="8">
    <source>
        <dbReference type="Proteomes" id="UP000695000"/>
    </source>
</evidence>
<dbReference type="InterPro" id="IPR036188">
    <property type="entry name" value="FAD/NAD-bd_sf"/>
</dbReference>
<evidence type="ECO:0000256" key="5">
    <source>
        <dbReference type="RuleBase" id="RU003968"/>
    </source>
</evidence>
<feature type="domain" description="Glucose-methanol-choline oxidoreductase N-terminal" evidence="7">
    <location>
        <begin position="304"/>
        <end position="318"/>
    </location>
</feature>
<evidence type="ECO:0000256" key="1">
    <source>
        <dbReference type="ARBA" id="ARBA00001974"/>
    </source>
</evidence>
<organism evidence="8 9">
    <name type="scientific">Nicrophorus vespilloides</name>
    <name type="common">Boreal carrion beetle</name>
    <dbReference type="NCBI Taxonomy" id="110193"/>
    <lineage>
        <taxon>Eukaryota</taxon>
        <taxon>Metazoa</taxon>
        <taxon>Ecdysozoa</taxon>
        <taxon>Arthropoda</taxon>
        <taxon>Hexapoda</taxon>
        <taxon>Insecta</taxon>
        <taxon>Pterygota</taxon>
        <taxon>Neoptera</taxon>
        <taxon>Endopterygota</taxon>
        <taxon>Coleoptera</taxon>
        <taxon>Polyphaga</taxon>
        <taxon>Staphyliniformia</taxon>
        <taxon>Silphidae</taxon>
        <taxon>Nicrophorinae</taxon>
        <taxon>Nicrophorus</taxon>
    </lineage>
</organism>
<dbReference type="PROSITE" id="PS00624">
    <property type="entry name" value="GMC_OXRED_2"/>
    <property type="match status" value="1"/>
</dbReference>
<evidence type="ECO:0000259" key="7">
    <source>
        <dbReference type="PROSITE" id="PS00624"/>
    </source>
</evidence>
<evidence type="ECO:0000313" key="10">
    <source>
        <dbReference type="RefSeq" id="XP_017780205.1"/>
    </source>
</evidence>
<gene>
    <name evidence="9 10" type="primary">LOC108565315</name>
</gene>
<evidence type="ECO:0000259" key="6">
    <source>
        <dbReference type="PROSITE" id="PS00623"/>
    </source>
</evidence>
<dbReference type="RefSeq" id="XP_017780205.1">
    <property type="nucleotide sequence ID" value="XM_017924716.1"/>
</dbReference>
<dbReference type="Pfam" id="PF05199">
    <property type="entry name" value="GMC_oxred_C"/>
    <property type="match status" value="1"/>
</dbReference>
<dbReference type="Gene3D" id="3.50.50.60">
    <property type="entry name" value="FAD/NAD(P)-binding domain"/>
    <property type="match status" value="1"/>
</dbReference>
<proteinExistence type="inferred from homology"/>
<evidence type="ECO:0000313" key="9">
    <source>
        <dbReference type="RefSeq" id="XP_017780197.1"/>
    </source>
</evidence>
<evidence type="ECO:0000256" key="4">
    <source>
        <dbReference type="ARBA" id="ARBA00022827"/>
    </source>
</evidence>
<sequence length="601" mass="66834">MECLPELVNSTLVNTPSALYVMAMLSLLSGPCKLDAKSGYPDDHSNNLRDGDSFDFIVVGAGSAGSVLANRLSENPAHKVLLVEAGGLPTMLSEIPMAFYWQQNTESDWRYRTEPTDKVCLGMVDGRCNWPRGKILGGSGALNAMIYVRGNKRDYDRWAEKGNDGWDYESALEYFKKSEDVQKEQYKSSEYHGTDGILSTNYVLDNEILREKLLRGFNETGLPWNEDEQPIGVYECLTTTKNGQRHSSAKAFLKNLKRPNLFLSINTIVTKVLISNGKSVGIRMKVNNKIINVKARKEVILSGGSVNTPQLLMLSGIGPKEHLDAMGIPVIKDLPVGRNLQDHLATFGIAAKLDSAEGISISDEFYKYITKREGIFGGIGVTTVMTFLSTKNEEYPDIQLHLLQSYQKEKDNLETTLTQIGFNEVSKKSLLDVLDNHDTLSLVLTLLNPKSVGYLELKSANPFEAPIIHANYFSRNEDLETLVDGVEFINKLMKSEALKDLHPELVDYEIPNCSGLEFGSRDYWACNIQNFASTLYHPIGTCKMGKLEDGGVVDSRLRVHGIERLRVIDASIMPDIVSGNTHAPTVMIAEKGADMIKDDWM</sequence>
<dbReference type="GeneID" id="108565315"/>
<dbReference type="Gene3D" id="3.30.560.10">
    <property type="entry name" value="Glucose Oxidase, domain 3"/>
    <property type="match status" value="1"/>
</dbReference>
<dbReference type="PROSITE" id="PS00623">
    <property type="entry name" value="GMC_OXRED_1"/>
    <property type="match status" value="1"/>
</dbReference>
<comment type="similarity">
    <text evidence="2 5">Belongs to the GMC oxidoreductase family.</text>
</comment>
<evidence type="ECO:0000256" key="2">
    <source>
        <dbReference type="ARBA" id="ARBA00010790"/>
    </source>
</evidence>
<feature type="domain" description="Glucose-methanol-choline oxidoreductase N-terminal" evidence="6">
    <location>
        <begin position="133"/>
        <end position="156"/>
    </location>
</feature>
<dbReference type="InterPro" id="IPR012132">
    <property type="entry name" value="GMC_OxRdtase"/>
</dbReference>
<dbReference type="InterPro" id="IPR000172">
    <property type="entry name" value="GMC_OxRdtase_N"/>
</dbReference>
<dbReference type="PANTHER" id="PTHR11552:SF147">
    <property type="entry name" value="CHOLINE DEHYDROGENASE, MITOCHONDRIAL"/>
    <property type="match status" value="1"/>
</dbReference>
<comment type="cofactor">
    <cofactor evidence="1">
        <name>FAD</name>
        <dbReference type="ChEBI" id="CHEBI:57692"/>
    </cofactor>
</comment>
<keyword evidence="8" id="KW-1185">Reference proteome</keyword>
<keyword evidence="4 5" id="KW-0274">FAD</keyword>
<dbReference type="PIRSF" id="PIRSF000137">
    <property type="entry name" value="Alcohol_oxidase"/>
    <property type="match status" value="1"/>
</dbReference>
<dbReference type="Proteomes" id="UP000695000">
    <property type="component" value="Unplaced"/>
</dbReference>